<dbReference type="InterPro" id="IPR052042">
    <property type="entry name" value="Tail_sheath_structural"/>
</dbReference>
<sequence length="524" mass="57954">MSDKNIKMPGVYIEEKNAFPNSVVGVATAIPAFIGYTPQANLNGKSCINKPVKISSFNEFKSIFCFPNEPNSSNPKQQYTPSYYLVKQEKEPENTPWLTIRGSYYAIVPDPSTVYYLYSSILLFFQNGGSDAYIVSVGTYGSPSNAAQKIGEDLINPNIRLNDLVKGLQLLKNEPEPTLYVCPEATLLSKAEFGKLTQMMLQQNEEMGTAISILDVPCGKNPDPITFNEGIESFRRSIGSKSLSYGAAYYPFVETTIMQDRDIDFTILFGGDISKLQEIINPKDHPDKNVSDLFKQIEDKPSKFTEKQIHKSLYMLSKAYKEIISKVLKEANTLPPSAGIAGVITMTDNSFGVWKAPANQSLMGVINLPIRLTDSQQENFNIDPATGKSINAIRVFNGQGILIWGARTLDGNSLDYRYISVKRTLIFIEQSCKAALKAYVFEPNDKNTWSTVTKLISNFLTSIWKQGGLAGANSKDSFSVACGIGTTMTENDILEGVLRLSIKVALTHPAEFIDISLEQKMAKA</sequence>
<dbReference type="Gene3D" id="3.40.50.11780">
    <property type="match status" value="1"/>
</dbReference>
<proteinExistence type="inferred from homology"/>
<dbReference type="EMBL" id="CM001023">
    <property type="protein sequence ID" value="EAZ79315.1"/>
    <property type="molecule type" value="Genomic_DNA"/>
</dbReference>
<comment type="caution">
    <text evidence="3">The sequence shown here is derived from an EMBL/GenBank/DDBJ whole genome shotgun (WGS) entry which is preliminary data.</text>
</comment>
<protein>
    <submittedName>
        <fullName evidence="3">Phage tail sheath protein FI</fullName>
    </submittedName>
</protein>
<organism evidence="3 4">
    <name type="scientific">Algoriphagus machipongonensis</name>
    <dbReference type="NCBI Taxonomy" id="388413"/>
    <lineage>
        <taxon>Bacteria</taxon>
        <taxon>Pseudomonadati</taxon>
        <taxon>Bacteroidota</taxon>
        <taxon>Cytophagia</taxon>
        <taxon>Cytophagales</taxon>
        <taxon>Cyclobacteriaceae</taxon>
        <taxon>Algoriphagus</taxon>
    </lineage>
</organism>
<evidence type="ECO:0000313" key="4">
    <source>
        <dbReference type="Proteomes" id="UP000003919"/>
    </source>
</evidence>
<evidence type="ECO:0000256" key="1">
    <source>
        <dbReference type="ARBA" id="ARBA00008005"/>
    </source>
</evidence>
<evidence type="ECO:0000259" key="2">
    <source>
        <dbReference type="Pfam" id="PF17482"/>
    </source>
</evidence>
<gene>
    <name evidence="3" type="ORF">ALPR1_16743</name>
</gene>
<dbReference type="OrthoDB" id="9767864at2"/>
<name>A3I2L1_9BACT</name>
<dbReference type="PANTHER" id="PTHR35861">
    <property type="match status" value="1"/>
</dbReference>
<dbReference type="Proteomes" id="UP000003919">
    <property type="component" value="Chromosome"/>
</dbReference>
<dbReference type="HOGENOM" id="CLU_009303_2_0_10"/>
<comment type="similarity">
    <text evidence="1">Belongs to the myoviridae tail sheath protein family.</text>
</comment>
<keyword evidence="4" id="KW-1185">Reference proteome</keyword>
<reference evidence="3 4" key="1">
    <citation type="journal article" date="2011" name="J. Bacteriol.">
        <title>Complete genome sequence of Algoriphagus sp. PR1, bacterial prey of a colony-forming choanoflagellate.</title>
        <authorList>
            <person name="Alegado R.A."/>
            <person name="Ferriera S."/>
            <person name="Nusbaum C."/>
            <person name="Young S.K."/>
            <person name="Zeng Q."/>
            <person name="Imamovic A."/>
            <person name="Fairclough S.R."/>
            <person name="King N."/>
        </authorList>
    </citation>
    <scope>NUCLEOTIDE SEQUENCE [LARGE SCALE GENOMIC DNA]</scope>
    <source>
        <strain evidence="3 4">PR1</strain>
    </source>
</reference>
<dbReference type="STRING" id="388413.ALPR1_16743"/>
<dbReference type="EMBL" id="AAXU02000001">
    <property type="protein sequence ID" value="EAZ79315.1"/>
    <property type="molecule type" value="Genomic_DNA"/>
</dbReference>
<dbReference type="InterPro" id="IPR020287">
    <property type="entry name" value="Tail_sheath_C"/>
</dbReference>
<dbReference type="RefSeq" id="WP_008202231.1">
    <property type="nucleotide sequence ID" value="NZ_CM001023.1"/>
</dbReference>
<accession>A3I2L1</accession>
<dbReference type="AlphaFoldDB" id="A3I2L1"/>
<feature type="domain" description="Tail sheath protein C-terminal" evidence="2">
    <location>
        <begin position="415"/>
        <end position="518"/>
    </location>
</feature>
<dbReference type="eggNOG" id="COG3497">
    <property type="taxonomic scope" value="Bacteria"/>
</dbReference>
<evidence type="ECO:0000313" key="3">
    <source>
        <dbReference type="EMBL" id="EAZ79315.1"/>
    </source>
</evidence>
<dbReference type="Pfam" id="PF17482">
    <property type="entry name" value="Phage_sheath_1C"/>
    <property type="match status" value="1"/>
</dbReference>
<dbReference type="PANTHER" id="PTHR35861:SF1">
    <property type="entry name" value="PHAGE TAIL SHEATH PROTEIN"/>
    <property type="match status" value="1"/>
</dbReference>